<dbReference type="AlphaFoldDB" id="A0AAW4MNW6"/>
<organism evidence="7 9">
    <name type="scientific">Catenibacterium mitsuokai</name>
    <dbReference type="NCBI Taxonomy" id="100886"/>
    <lineage>
        <taxon>Bacteria</taxon>
        <taxon>Bacillati</taxon>
        <taxon>Bacillota</taxon>
        <taxon>Erysipelotrichia</taxon>
        <taxon>Erysipelotrichales</taxon>
        <taxon>Coprobacillaceae</taxon>
        <taxon>Catenibacterium</taxon>
    </lineage>
</organism>
<feature type="modified residue" description="Phosphocysteine; by EIIA" evidence="5">
    <location>
        <position position="10"/>
    </location>
</feature>
<keyword evidence="4" id="KW-0598">Phosphotransferase system</keyword>
<dbReference type="EMBL" id="JAHOEF010000002">
    <property type="protein sequence ID" value="MBV3381741.1"/>
    <property type="molecule type" value="Genomic_DNA"/>
</dbReference>
<proteinExistence type="predicted"/>
<evidence type="ECO:0000256" key="1">
    <source>
        <dbReference type="ARBA" id="ARBA00022448"/>
    </source>
</evidence>
<dbReference type="InterPro" id="IPR003501">
    <property type="entry name" value="PTS_EIIB_2/3"/>
</dbReference>
<accession>A0AAW4MNW6</accession>
<evidence type="ECO:0000313" key="10">
    <source>
        <dbReference type="Proteomes" id="UP001197492"/>
    </source>
</evidence>
<reference evidence="7 10" key="1">
    <citation type="submission" date="2021-06" db="EMBL/GenBank/DDBJ databases">
        <title>Collection of gut derived symbiotic bacterial strains cultured from healthy donors.</title>
        <authorList>
            <person name="Lin H."/>
            <person name="Littmann E."/>
            <person name="Pamer E.G."/>
        </authorList>
    </citation>
    <scope>NUCLEOTIDE SEQUENCE</scope>
    <source>
        <strain evidence="8 10">MSK.21.70</strain>
        <strain evidence="7">MSK.21.82</strain>
    </source>
</reference>
<sequence length="107" mass="11368">MTMKTILLVCSAGMSTSLLVTKMEAAAKEQGVEAKIFALPFSDAPRVLEEVDCILLGPQVRFQKAAIEKLAASRKAGAIPVDVIDMRDYGTMNGKAVLSAALKLLGE</sequence>
<keyword evidence="1" id="KW-0813">Transport</keyword>
<name>A0AAW4MNW6_9FIRM</name>
<dbReference type="InterPro" id="IPR051819">
    <property type="entry name" value="PTS_sugar-specific_EIIB"/>
</dbReference>
<evidence type="ECO:0000259" key="6">
    <source>
        <dbReference type="PROSITE" id="PS51100"/>
    </source>
</evidence>
<dbReference type="Pfam" id="PF02302">
    <property type="entry name" value="PTS_IIB"/>
    <property type="match status" value="1"/>
</dbReference>
<gene>
    <name evidence="7" type="ORF">KSV97_00545</name>
    <name evidence="8" type="ORF">KSW06_00550</name>
</gene>
<evidence type="ECO:0000256" key="3">
    <source>
        <dbReference type="ARBA" id="ARBA00022597"/>
    </source>
</evidence>
<evidence type="ECO:0000256" key="5">
    <source>
        <dbReference type="PROSITE-ProRule" id="PRU00423"/>
    </source>
</evidence>
<dbReference type="PROSITE" id="PS51100">
    <property type="entry name" value="PTS_EIIB_TYPE_3"/>
    <property type="match status" value="1"/>
</dbReference>
<dbReference type="GO" id="GO:0009401">
    <property type="term" value="P:phosphoenolpyruvate-dependent sugar phosphotransferase system"/>
    <property type="evidence" value="ECO:0007669"/>
    <property type="project" value="UniProtKB-KW"/>
</dbReference>
<evidence type="ECO:0000256" key="2">
    <source>
        <dbReference type="ARBA" id="ARBA00022553"/>
    </source>
</evidence>
<evidence type="ECO:0000313" key="8">
    <source>
        <dbReference type="EMBL" id="MBV3391764.1"/>
    </source>
</evidence>
<feature type="domain" description="PTS EIIB type-3" evidence="6">
    <location>
        <begin position="3"/>
        <end position="107"/>
    </location>
</feature>
<dbReference type="PANTHER" id="PTHR34581:SF2">
    <property type="entry name" value="PTS SYSTEM N,N'-DIACETYLCHITOBIOSE-SPECIFIC EIIB COMPONENT"/>
    <property type="match status" value="1"/>
</dbReference>
<dbReference type="InterPro" id="IPR013012">
    <property type="entry name" value="PTS_EIIB_3"/>
</dbReference>
<keyword evidence="3 7" id="KW-0762">Sugar transport</keyword>
<evidence type="ECO:0000256" key="4">
    <source>
        <dbReference type="ARBA" id="ARBA00022683"/>
    </source>
</evidence>
<dbReference type="PANTHER" id="PTHR34581">
    <property type="entry name" value="PTS SYSTEM N,N'-DIACETYLCHITOBIOSE-SPECIFIC EIIB COMPONENT"/>
    <property type="match status" value="1"/>
</dbReference>
<keyword evidence="10" id="KW-1185">Reference proteome</keyword>
<dbReference type="EMBL" id="JAHOEL010000002">
    <property type="protein sequence ID" value="MBV3391764.1"/>
    <property type="molecule type" value="Genomic_DNA"/>
</dbReference>
<evidence type="ECO:0000313" key="7">
    <source>
        <dbReference type="EMBL" id="MBV3381741.1"/>
    </source>
</evidence>
<protein>
    <submittedName>
        <fullName evidence="7">PTS sugar transporter subunit IIB</fullName>
    </submittedName>
</protein>
<dbReference type="Proteomes" id="UP001196408">
    <property type="component" value="Unassembled WGS sequence"/>
</dbReference>
<keyword evidence="2" id="KW-0597">Phosphoprotein</keyword>
<dbReference type="Proteomes" id="UP001197492">
    <property type="component" value="Unassembled WGS sequence"/>
</dbReference>
<dbReference type="CDD" id="cd05564">
    <property type="entry name" value="PTS_IIB_chitobiose_lichenan"/>
    <property type="match status" value="1"/>
</dbReference>
<comment type="caution">
    <text evidence="7">The sequence shown here is derived from an EMBL/GenBank/DDBJ whole genome shotgun (WGS) entry which is preliminary data.</text>
</comment>
<dbReference type="GO" id="GO:0008982">
    <property type="term" value="F:protein-N(PI)-phosphohistidine-sugar phosphotransferase activity"/>
    <property type="evidence" value="ECO:0007669"/>
    <property type="project" value="InterPro"/>
</dbReference>
<evidence type="ECO:0000313" key="9">
    <source>
        <dbReference type="Proteomes" id="UP001196408"/>
    </source>
</evidence>